<protein>
    <submittedName>
        <fullName evidence="1">Uncharacterized protein</fullName>
    </submittedName>
</protein>
<proteinExistence type="predicted"/>
<dbReference type="EMBL" id="MU971399">
    <property type="protein sequence ID" value="KAK9235958.1"/>
    <property type="molecule type" value="Genomic_DNA"/>
</dbReference>
<organism evidence="1 2">
    <name type="scientific">Lipomyces kononenkoae</name>
    <name type="common">Yeast</name>
    <dbReference type="NCBI Taxonomy" id="34357"/>
    <lineage>
        <taxon>Eukaryota</taxon>
        <taxon>Fungi</taxon>
        <taxon>Dikarya</taxon>
        <taxon>Ascomycota</taxon>
        <taxon>Saccharomycotina</taxon>
        <taxon>Lipomycetes</taxon>
        <taxon>Lipomycetales</taxon>
        <taxon>Lipomycetaceae</taxon>
        <taxon>Lipomyces</taxon>
    </lineage>
</organism>
<sequence>MAPSKTRKGKRAISNSKEKANCCRPLKADEFKYLLNYQVLLDEVVIKKYALYTTLDFAGQFVAPPFFVHSKRSEQCKPINFQHLVTC</sequence>
<dbReference type="Proteomes" id="UP001433508">
    <property type="component" value="Unassembled WGS sequence"/>
</dbReference>
<keyword evidence="2" id="KW-1185">Reference proteome</keyword>
<accession>A0ACC3SWE5</accession>
<evidence type="ECO:0000313" key="1">
    <source>
        <dbReference type="EMBL" id="KAK9235958.1"/>
    </source>
</evidence>
<evidence type="ECO:0000313" key="2">
    <source>
        <dbReference type="Proteomes" id="UP001433508"/>
    </source>
</evidence>
<gene>
    <name evidence="1" type="ORF">V1525DRAFT_408310</name>
</gene>
<reference evidence="2" key="1">
    <citation type="journal article" date="2024" name="Front. Bioeng. Biotechnol.">
        <title>Genome-scale model development and genomic sequencing of the oleaginous clade Lipomyces.</title>
        <authorList>
            <person name="Czajka J.J."/>
            <person name="Han Y."/>
            <person name="Kim J."/>
            <person name="Mondo S.J."/>
            <person name="Hofstad B.A."/>
            <person name="Robles A."/>
            <person name="Haridas S."/>
            <person name="Riley R."/>
            <person name="LaButti K."/>
            <person name="Pangilinan J."/>
            <person name="Andreopoulos W."/>
            <person name="Lipzen A."/>
            <person name="Yan J."/>
            <person name="Wang M."/>
            <person name="Ng V."/>
            <person name="Grigoriev I.V."/>
            <person name="Spatafora J.W."/>
            <person name="Magnuson J.K."/>
            <person name="Baker S.E."/>
            <person name="Pomraning K.R."/>
        </authorList>
    </citation>
    <scope>NUCLEOTIDE SEQUENCE [LARGE SCALE GENOMIC DNA]</scope>
    <source>
        <strain evidence="2">CBS 7786</strain>
    </source>
</reference>
<comment type="caution">
    <text evidence="1">The sequence shown here is derived from an EMBL/GenBank/DDBJ whole genome shotgun (WGS) entry which is preliminary data.</text>
</comment>
<name>A0ACC3SWE5_LIPKO</name>